<dbReference type="Proteomes" id="UP000292886">
    <property type="component" value="Chromosome"/>
</dbReference>
<dbReference type="SUPFAM" id="SSF49265">
    <property type="entry name" value="Fibronectin type III"/>
    <property type="match status" value="3"/>
</dbReference>
<dbReference type="PANTHER" id="PTHR14340:SF9">
    <property type="entry name" value="FIBRONECTIN TYPE-III DOMAIN-CONTAINING PROTEIN"/>
    <property type="match status" value="1"/>
</dbReference>
<evidence type="ECO:0000256" key="8">
    <source>
        <dbReference type="SAM" id="SignalP"/>
    </source>
</evidence>
<evidence type="ECO:0000256" key="2">
    <source>
        <dbReference type="ARBA" id="ARBA00022525"/>
    </source>
</evidence>
<reference evidence="12" key="1">
    <citation type="submission" date="2019-03" db="EMBL/GenBank/DDBJ databases">
        <title>Weissella sp. 26KH-42 Genome sequencing.</title>
        <authorList>
            <person name="Heo J."/>
            <person name="Kim S.-J."/>
            <person name="Kim J.-S."/>
            <person name="Hong S.-B."/>
            <person name="Kwon S.-W."/>
        </authorList>
    </citation>
    <scope>NUCLEOTIDE SEQUENCE [LARGE SCALE GENOMIC DNA]</scope>
    <source>
        <strain evidence="12">26KH-42</strain>
    </source>
</reference>
<dbReference type="AlphaFoldDB" id="A0A4P6YUQ0"/>
<evidence type="ECO:0000313" key="11">
    <source>
        <dbReference type="EMBL" id="QBO36443.1"/>
    </source>
</evidence>
<feature type="compositionally biased region" description="Polar residues" evidence="6">
    <location>
        <begin position="684"/>
        <end position="693"/>
    </location>
</feature>
<gene>
    <name evidence="11" type="ORF">EQG49_08160</name>
</gene>
<dbReference type="Gene3D" id="2.60.40.10">
    <property type="entry name" value="Immunoglobulins"/>
    <property type="match status" value="5"/>
</dbReference>
<dbReference type="PRINTS" id="PR00014">
    <property type="entry name" value="FNTYPEIII"/>
</dbReference>
<dbReference type="PANTHER" id="PTHR14340">
    <property type="entry name" value="MICROFIBRIL-ASSOCIATED GLYCOPROTEIN 3"/>
    <property type="match status" value="1"/>
</dbReference>
<keyword evidence="5" id="KW-0393">Immunoglobulin domain</keyword>
<dbReference type="InterPro" id="IPR019931">
    <property type="entry name" value="LPXTG_anchor"/>
</dbReference>
<keyword evidence="7" id="KW-1133">Transmembrane helix</keyword>
<keyword evidence="3 8" id="KW-0732">Signal</keyword>
<feature type="region of interest" description="Disordered" evidence="6">
    <location>
        <begin position="26"/>
        <end position="114"/>
    </location>
</feature>
<feature type="domain" description="Fibronectin type-III" evidence="10">
    <location>
        <begin position="439"/>
        <end position="536"/>
    </location>
</feature>
<dbReference type="RefSeq" id="WP_133363520.1">
    <property type="nucleotide sequence ID" value="NZ_CP037940.1"/>
</dbReference>
<sequence>MNSKGKKIGYTSLAMITLISGMGATPSALASQTDRDVQTEQVEKVQPAPDKTADTLATKPEDAVEKPSEATSTESPVTPVADSVAVDSTSPDSSKPDQPKETVISETNTTTPTADITNAVTDKTVPAAKSAANDFGLKAAERVAAPMQQTTKAKTPKVDIEGLLNVTATPGSNQITLEWGGLSTSGISITSYTIQYQPTGAPWFTGPSVGALQTSETITSLTNGVQYNFQVQVNFSDGSSQMSSIVSATPAAVPSTPPLWAYSGDGEVNLAWSAPNDGGSPIIGYSVRYKSTDSSMWIPYPTDGTATSTTIDGLQNGQMYNFQVAAINASGIGSYGSATATPISVPDTPVLTPIPGDGQVKLTWTVPDDGGAPITGYTLRYKPTDSDDTAWVTYPTDGTATTATIDGLTNGQSYDFEIAAINYLGAGAYGSTQAIPAALPAAPELTPTRGDGQVELTWTVPDDDGSPITGYALRYKPTDSDDTAWVTYPTDGTATAVTIDGLTNGQSYDFEVAAINAIGTGAYGSNTAIPATVPAAPVLTPTPGDTQVDISWTMPDDNGSPIVGFILQYKLTTEDNWITVPTVDTDLTATITGLTNGLDYDFRVAAINEIGTGNYGEATTTPNKAADNTEDNTGGDNTGNNTTPPTDVTPTVPGNTTPATPQPGESQLPSTGGSTTPTPDKTGNDSQSGKTPSTPVPGHLPGTGTGGTPAKVGNNTRTSNATTPTQTANQKLLPKSGRAFGANQLLIIIGSTLLGLIGAFGLLYRKRR</sequence>
<feature type="domain" description="Fibronectin type-III" evidence="10">
    <location>
        <begin position="537"/>
        <end position="626"/>
    </location>
</feature>
<dbReference type="PROSITE" id="PS50847">
    <property type="entry name" value="GRAM_POS_ANCHORING"/>
    <property type="match status" value="1"/>
</dbReference>
<feature type="region of interest" description="Disordered" evidence="6">
    <location>
        <begin position="613"/>
        <end position="730"/>
    </location>
</feature>
<keyword evidence="12" id="KW-1185">Reference proteome</keyword>
<dbReference type="InterPro" id="IPR036116">
    <property type="entry name" value="FN3_sf"/>
</dbReference>
<organism evidence="11 12">
    <name type="scientific">Periweissella cryptocerci</name>
    <dbReference type="NCBI Taxonomy" id="2506420"/>
    <lineage>
        <taxon>Bacteria</taxon>
        <taxon>Bacillati</taxon>
        <taxon>Bacillota</taxon>
        <taxon>Bacilli</taxon>
        <taxon>Lactobacillales</taxon>
        <taxon>Lactobacillaceae</taxon>
        <taxon>Periweissella</taxon>
    </lineage>
</organism>
<keyword evidence="4" id="KW-0572">Peptidoglycan-anchor</keyword>
<evidence type="ECO:0000259" key="10">
    <source>
        <dbReference type="PROSITE" id="PS50853"/>
    </source>
</evidence>
<feature type="compositionally biased region" description="Low complexity" evidence="6">
    <location>
        <begin position="669"/>
        <end position="679"/>
    </location>
</feature>
<evidence type="ECO:0000256" key="6">
    <source>
        <dbReference type="SAM" id="MobiDB-lite"/>
    </source>
</evidence>
<keyword evidence="2" id="KW-0964">Secreted</keyword>
<keyword evidence="7" id="KW-0472">Membrane</keyword>
<dbReference type="SMART" id="SM00060">
    <property type="entry name" value="FN3"/>
    <property type="match status" value="5"/>
</dbReference>
<dbReference type="InterPro" id="IPR013783">
    <property type="entry name" value="Ig-like_fold"/>
</dbReference>
<feature type="signal peptide" evidence="8">
    <location>
        <begin position="1"/>
        <end position="30"/>
    </location>
</feature>
<evidence type="ECO:0000259" key="9">
    <source>
        <dbReference type="PROSITE" id="PS50847"/>
    </source>
</evidence>
<dbReference type="EMBL" id="CP037940">
    <property type="protein sequence ID" value="QBO36443.1"/>
    <property type="molecule type" value="Genomic_DNA"/>
</dbReference>
<keyword evidence="7" id="KW-0812">Transmembrane</keyword>
<name>A0A4P6YUQ0_9LACO</name>
<feature type="compositionally biased region" description="Polar residues" evidence="6">
    <location>
        <begin position="713"/>
        <end position="730"/>
    </location>
</feature>
<accession>A0A4P6YUQ0</accession>
<evidence type="ECO:0000256" key="4">
    <source>
        <dbReference type="ARBA" id="ARBA00023088"/>
    </source>
</evidence>
<evidence type="ECO:0000256" key="1">
    <source>
        <dbReference type="ARBA" id="ARBA00022512"/>
    </source>
</evidence>
<dbReference type="CDD" id="cd00063">
    <property type="entry name" value="FN3"/>
    <property type="match status" value="5"/>
</dbReference>
<evidence type="ECO:0000256" key="5">
    <source>
        <dbReference type="ARBA" id="ARBA00023319"/>
    </source>
</evidence>
<dbReference type="InterPro" id="IPR003961">
    <property type="entry name" value="FN3_dom"/>
</dbReference>
<feature type="compositionally biased region" description="Basic and acidic residues" evidence="6">
    <location>
        <begin position="59"/>
        <end position="68"/>
    </location>
</feature>
<feature type="transmembrane region" description="Helical" evidence="7">
    <location>
        <begin position="745"/>
        <end position="764"/>
    </location>
</feature>
<feature type="domain" description="Gram-positive cocci surface proteins LPxTG" evidence="9">
    <location>
        <begin position="733"/>
        <end position="768"/>
    </location>
</feature>
<dbReference type="PROSITE" id="PS50853">
    <property type="entry name" value="FN3"/>
    <property type="match status" value="5"/>
</dbReference>
<feature type="chain" id="PRO_5020682657" description="Fibronectin type III domain-containing protein" evidence="8">
    <location>
        <begin position="31"/>
        <end position="768"/>
    </location>
</feature>
<evidence type="ECO:0000313" key="12">
    <source>
        <dbReference type="Proteomes" id="UP000292886"/>
    </source>
</evidence>
<feature type="compositionally biased region" description="Low complexity" evidence="6">
    <location>
        <begin position="631"/>
        <end position="659"/>
    </location>
</feature>
<evidence type="ECO:0000256" key="7">
    <source>
        <dbReference type="SAM" id="Phobius"/>
    </source>
</evidence>
<evidence type="ECO:0008006" key="13">
    <source>
        <dbReference type="Google" id="ProtNLM"/>
    </source>
</evidence>
<dbReference type="OrthoDB" id="663332at2"/>
<proteinExistence type="predicted"/>
<keyword evidence="1" id="KW-0134">Cell wall</keyword>
<feature type="domain" description="Fibronectin type-III" evidence="10">
    <location>
        <begin position="253"/>
        <end position="348"/>
    </location>
</feature>
<feature type="domain" description="Fibronectin type-III" evidence="10">
    <location>
        <begin position="156"/>
        <end position="252"/>
    </location>
</feature>
<evidence type="ECO:0000256" key="3">
    <source>
        <dbReference type="ARBA" id="ARBA00022729"/>
    </source>
</evidence>
<dbReference type="Pfam" id="PF00041">
    <property type="entry name" value="fn3"/>
    <property type="match status" value="5"/>
</dbReference>
<feature type="domain" description="Fibronectin type-III" evidence="10">
    <location>
        <begin position="349"/>
        <end position="438"/>
    </location>
</feature>
<feature type="compositionally biased region" description="Basic and acidic residues" evidence="6">
    <location>
        <begin position="33"/>
        <end position="43"/>
    </location>
</feature>
<dbReference type="KEGG" id="wei:EQG49_08160"/>
<protein>
    <recommendedName>
        <fullName evidence="13">Fibronectin type III domain-containing protein</fullName>
    </recommendedName>
</protein>